<keyword evidence="4" id="KW-0658">Purine biosynthesis</keyword>
<dbReference type="AlphaFoldDB" id="A0A0B2W3S5"/>
<comment type="caution">
    <text evidence="9">The sequence shown here is derived from an EMBL/GenBank/DDBJ whole genome shotgun (WGS) entry which is preliminary data.</text>
</comment>
<feature type="domain" description="Glutamine amidotransferase" evidence="8">
    <location>
        <begin position="101"/>
        <end position="283"/>
    </location>
</feature>
<keyword evidence="5" id="KW-0067">ATP-binding</keyword>
<feature type="compositionally biased region" description="Low complexity" evidence="7">
    <location>
        <begin position="26"/>
        <end position="36"/>
    </location>
</feature>
<evidence type="ECO:0000256" key="2">
    <source>
        <dbReference type="ARBA" id="ARBA00022741"/>
    </source>
</evidence>
<accession>A0A0B2W3S5</accession>
<dbReference type="InterPro" id="IPR029062">
    <property type="entry name" value="Class_I_gatase-like"/>
</dbReference>
<dbReference type="Pfam" id="PF00117">
    <property type="entry name" value="GATase"/>
    <property type="match status" value="1"/>
</dbReference>
<evidence type="ECO:0000256" key="1">
    <source>
        <dbReference type="ARBA" id="ARBA00022598"/>
    </source>
</evidence>
<dbReference type="GO" id="GO:0003921">
    <property type="term" value="F:GMP synthase activity"/>
    <property type="evidence" value="ECO:0007669"/>
    <property type="project" value="TreeGrafter"/>
</dbReference>
<dbReference type="PANTHER" id="PTHR11922">
    <property type="entry name" value="GMP SYNTHASE-RELATED"/>
    <property type="match status" value="1"/>
</dbReference>
<dbReference type="CDD" id="cd01742">
    <property type="entry name" value="GATase1_GMP_Synthase"/>
    <property type="match status" value="1"/>
</dbReference>
<evidence type="ECO:0000313" key="9">
    <source>
        <dbReference type="EMBL" id="KHN87835.1"/>
    </source>
</evidence>
<organism evidence="9 10">
    <name type="scientific">Toxocara canis</name>
    <name type="common">Canine roundworm</name>
    <dbReference type="NCBI Taxonomy" id="6265"/>
    <lineage>
        <taxon>Eukaryota</taxon>
        <taxon>Metazoa</taxon>
        <taxon>Ecdysozoa</taxon>
        <taxon>Nematoda</taxon>
        <taxon>Chromadorea</taxon>
        <taxon>Rhabditida</taxon>
        <taxon>Spirurina</taxon>
        <taxon>Ascaridomorpha</taxon>
        <taxon>Ascaridoidea</taxon>
        <taxon>Toxocaridae</taxon>
        <taxon>Toxocara</taxon>
    </lineage>
</organism>
<keyword evidence="1" id="KW-0436">Ligase</keyword>
<dbReference type="PRINTS" id="PR00097">
    <property type="entry name" value="ANTSNTHASEII"/>
</dbReference>
<dbReference type="PROSITE" id="PS51273">
    <property type="entry name" value="GATASE_TYPE_1"/>
    <property type="match status" value="1"/>
</dbReference>
<evidence type="ECO:0000259" key="8">
    <source>
        <dbReference type="Pfam" id="PF00117"/>
    </source>
</evidence>
<dbReference type="PRINTS" id="PR00096">
    <property type="entry name" value="GATASE"/>
</dbReference>
<dbReference type="OrthoDB" id="1724632at2759"/>
<keyword evidence="2" id="KW-0547">Nucleotide-binding</keyword>
<dbReference type="Gene3D" id="3.40.50.880">
    <property type="match status" value="1"/>
</dbReference>
<dbReference type="NCBIfam" id="TIGR00888">
    <property type="entry name" value="guaA_Nterm"/>
    <property type="match status" value="1"/>
</dbReference>
<gene>
    <name evidence="9" type="primary">M106.4</name>
    <name evidence="9" type="ORF">Tcan_07105</name>
</gene>
<dbReference type="InterPro" id="IPR004739">
    <property type="entry name" value="GMP_synth_GATase"/>
</dbReference>
<reference evidence="9 10" key="1">
    <citation type="submission" date="2014-11" db="EMBL/GenBank/DDBJ databases">
        <title>Genetic blueprint of the zoonotic pathogen Toxocara canis.</title>
        <authorList>
            <person name="Zhu X.-Q."/>
            <person name="Korhonen P.K."/>
            <person name="Cai H."/>
            <person name="Young N.D."/>
            <person name="Nejsum P."/>
            <person name="von Samson-Himmelstjerna G."/>
            <person name="Boag P.R."/>
            <person name="Tan P."/>
            <person name="Li Q."/>
            <person name="Min J."/>
            <person name="Yang Y."/>
            <person name="Wang X."/>
            <person name="Fang X."/>
            <person name="Hall R.S."/>
            <person name="Hofmann A."/>
            <person name="Sternberg P.W."/>
            <person name="Jex A.R."/>
            <person name="Gasser R.B."/>
        </authorList>
    </citation>
    <scope>NUCLEOTIDE SEQUENCE [LARGE SCALE GENOMIC DNA]</scope>
    <source>
        <strain evidence="9">PN_DK_2014</strain>
    </source>
</reference>
<dbReference type="GO" id="GO:0005829">
    <property type="term" value="C:cytosol"/>
    <property type="evidence" value="ECO:0007669"/>
    <property type="project" value="TreeGrafter"/>
</dbReference>
<keyword evidence="3" id="KW-0332">GMP biosynthesis</keyword>
<dbReference type="InterPro" id="IPR017926">
    <property type="entry name" value="GATASE"/>
</dbReference>
<protein>
    <submittedName>
        <fullName evidence="9">Putative GMP synthase [glutamine-hydrolyzing]</fullName>
    </submittedName>
</protein>
<dbReference type="STRING" id="6265.A0A0B2W3S5"/>
<evidence type="ECO:0000256" key="5">
    <source>
        <dbReference type="ARBA" id="ARBA00022840"/>
    </source>
</evidence>
<keyword evidence="6" id="KW-0315">Glutamine amidotransferase</keyword>
<dbReference type="GO" id="GO:0005524">
    <property type="term" value="F:ATP binding"/>
    <property type="evidence" value="ECO:0007669"/>
    <property type="project" value="UniProtKB-KW"/>
</dbReference>
<keyword evidence="10" id="KW-1185">Reference proteome</keyword>
<dbReference type="FunFam" id="3.40.50.880:FF:000013">
    <property type="entry name" value="GMP synthase [glutamine-hydrolyzing]"/>
    <property type="match status" value="1"/>
</dbReference>
<dbReference type="PANTHER" id="PTHR11922:SF2">
    <property type="entry name" value="GMP SYNTHASE [GLUTAMINE-HYDROLYZING]"/>
    <property type="match status" value="1"/>
</dbReference>
<evidence type="ECO:0000256" key="7">
    <source>
        <dbReference type="SAM" id="MobiDB-lite"/>
    </source>
</evidence>
<dbReference type="SUPFAM" id="SSF52317">
    <property type="entry name" value="Class I glutamine amidotransferase-like"/>
    <property type="match status" value="1"/>
</dbReference>
<evidence type="ECO:0000313" key="10">
    <source>
        <dbReference type="Proteomes" id="UP000031036"/>
    </source>
</evidence>
<name>A0A0B2W3S5_TOXCA</name>
<feature type="region of interest" description="Disordered" evidence="7">
    <location>
        <begin position="1"/>
        <end position="36"/>
    </location>
</feature>
<dbReference type="Proteomes" id="UP000031036">
    <property type="component" value="Unassembled WGS sequence"/>
</dbReference>
<dbReference type="EMBL" id="JPKZ01000332">
    <property type="protein sequence ID" value="KHN87835.1"/>
    <property type="molecule type" value="Genomic_DNA"/>
</dbReference>
<evidence type="ECO:0000256" key="3">
    <source>
        <dbReference type="ARBA" id="ARBA00022749"/>
    </source>
</evidence>
<sequence>MKRSASPTLPEGATQAKSEAPPATSNGQPPNNQQHNNALIHLSPTQEQLPSEDCGANACGSMEVEDCVTANSPKTVLNGSGMHKLRANSKLEDATKERIAILDFGAQFGKVIDRRIREKKVMSEMLPLNTKASDLLAKGYFKAIVVSGGPNSVYSPSAPQFDPAIFTCGLPVLGICYGFQLMNKVFGGSVTKEALREDGQTEVEVDTTCRLFAGLSPKQRVLLTHGDSVTERTVADGFKVVARSGNFVAGIASEERKMYGVQFHPEVDLTLHGREMFESFLFKVVGCKGDFTMDNRENLCINEIRSMVGDKKVLVHPGVIGPSLYEPATLLISQSKLVLYQTHTTHTLSDKYTTN</sequence>
<evidence type="ECO:0000256" key="6">
    <source>
        <dbReference type="ARBA" id="ARBA00022962"/>
    </source>
</evidence>
<evidence type="ECO:0000256" key="4">
    <source>
        <dbReference type="ARBA" id="ARBA00022755"/>
    </source>
</evidence>
<proteinExistence type="predicted"/>